<evidence type="ECO:0000313" key="4">
    <source>
        <dbReference type="Proteomes" id="UP000307173"/>
    </source>
</evidence>
<dbReference type="Proteomes" id="UP000307173">
    <property type="component" value="Unassembled WGS sequence"/>
</dbReference>
<dbReference type="PANTHER" id="PTHR36417">
    <property type="entry name" value="SELENOPROTEIN DOMAIN PROTEIN (AFU_ORTHOLOGUE AFUA_1G05220)"/>
    <property type="match status" value="1"/>
</dbReference>
<reference evidence="3 4" key="1">
    <citation type="journal article" date="2019" name="Front. Genet.">
        <title>Whole-Genome Sequencing of the Opportunistic Yeast Pathogen Candida inconspicua Uncovers Its Hybrid Origin.</title>
        <authorList>
            <person name="Mixao V."/>
            <person name="Hansen A.P."/>
            <person name="Saus E."/>
            <person name="Boekhout T."/>
            <person name="Lass-Florl C."/>
            <person name="Gabaldon T."/>
        </authorList>
    </citation>
    <scope>NUCLEOTIDE SEQUENCE [LARGE SCALE GENOMIC DNA]</scope>
    <source>
        <strain evidence="3 4">CBS 180</strain>
    </source>
</reference>
<protein>
    <submittedName>
        <fullName evidence="3">Uncharacterized protein</fullName>
    </submittedName>
</protein>
<evidence type="ECO:0000313" key="3">
    <source>
        <dbReference type="EMBL" id="TID30575.1"/>
    </source>
</evidence>
<feature type="compositionally biased region" description="Polar residues" evidence="2">
    <location>
        <begin position="121"/>
        <end position="150"/>
    </location>
</feature>
<dbReference type="Gene3D" id="3.40.30.10">
    <property type="entry name" value="Glutaredoxin"/>
    <property type="match status" value="1"/>
</dbReference>
<dbReference type="SUPFAM" id="SSF52833">
    <property type="entry name" value="Thioredoxin-like"/>
    <property type="match status" value="1"/>
</dbReference>
<keyword evidence="4" id="KW-1185">Reference proteome</keyword>
<proteinExistence type="predicted"/>
<dbReference type="OrthoDB" id="60822at2759"/>
<dbReference type="EMBL" id="SELW01000141">
    <property type="protein sequence ID" value="TID30575.1"/>
    <property type="molecule type" value="Genomic_DNA"/>
</dbReference>
<feature type="region of interest" description="Disordered" evidence="2">
    <location>
        <begin position="121"/>
        <end position="155"/>
    </location>
</feature>
<dbReference type="Pfam" id="PF10262">
    <property type="entry name" value="Rdx"/>
    <property type="match status" value="1"/>
</dbReference>
<keyword evidence="1" id="KW-0676">Redox-active center</keyword>
<accession>A0A4T0X5I3</accession>
<sequence>MEQEPIEYPAVSIAYCVRCNWVLRASWYQQEILQTFTSKAKIPEEAIIRSVILKPSFISGTFKVFVKLHADSQWIQVWDRIDNQGFPEAKILKQQIRNVLSPDTELGHSDKKSTVGGTLISNVSQTEPGVSRKSSIALDNSLSRSSTHNSGRPAISRAISEAETIAYGSPRLAAEHKTFCEECLDNLPPTWET</sequence>
<dbReference type="InterPro" id="IPR011893">
    <property type="entry name" value="Selenoprotein_Rdx-typ"/>
</dbReference>
<name>A0A4T0X5I3_9ASCO</name>
<comment type="caution">
    <text evidence="3">The sequence shown here is derived from an EMBL/GenBank/DDBJ whole genome shotgun (WGS) entry which is preliminary data.</text>
</comment>
<gene>
    <name evidence="3" type="ORF">CANINC_000930</name>
</gene>
<dbReference type="AlphaFoldDB" id="A0A4T0X5I3"/>
<organism evidence="3 4">
    <name type="scientific">Pichia inconspicua</name>
    <dbReference type="NCBI Taxonomy" id="52247"/>
    <lineage>
        <taxon>Eukaryota</taxon>
        <taxon>Fungi</taxon>
        <taxon>Dikarya</taxon>
        <taxon>Ascomycota</taxon>
        <taxon>Saccharomycotina</taxon>
        <taxon>Pichiomycetes</taxon>
        <taxon>Pichiales</taxon>
        <taxon>Pichiaceae</taxon>
        <taxon>Pichia</taxon>
    </lineage>
</organism>
<dbReference type="PANTHER" id="PTHR36417:SF2">
    <property type="entry name" value="SELENOPROTEIN DOMAIN PROTEIN (AFU_ORTHOLOGUE AFUA_1G05220)"/>
    <property type="match status" value="1"/>
</dbReference>
<evidence type="ECO:0000256" key="1">
    <source>
        <dbReference type="ARBA" id="ARBA00023284"/>
    </source>
</evidence>
<evidence type="ECO:0000256" key="2">
    <source>
        <dbReference type="SAM" id="MobiDB-lite"/>
    </source>
</evidence>
<dbReference type="NCBIfam" id="TIGR02174">
    <property type="entry name" value="CXXU_selWTH"/>
    <property type="match status" value="1"/>
</dbReference>
<dbReference type="InterPro" id="IPR036249">
    <property type="entry name" value="Thioredoxin-like_sf"/>
</dbReference>